<proteinExistence type="predicted"/>
<keyword evidence="3" id="KW-1185">Reference proteome</keyword>
<dbReference type="Proteomes" id="UP000294937">
    <property type="component" value="Unassembled WGS sequence"/>
</dbReference>
<dbReference type="RefSeq" id="WP_131923329.1">
    <property type="nucleotide sequence ID" value="NZ_SMAG01000001.1"/>
</dbReference>
<sequence>MFNTNLPSDRRRLLLLVLFSFIVVGFLTKYVLLSLGWVDGSISESKPHPVVSDPSPVAPVEQNETLPPAELSAAQQVAEQFIQPYANQVNKSEWLSQLKSLMTDEFYETLKMEVELARPVQGVQSSQFQKITNKSCEAVGIKVDCLLETVVIEQVDNQQRPVEKVYQVILQKQGSDWLVEEVNLHASID</sequence>
<evidence type="ECO:0008006" key="4">
    <source>
        <dbReference type="Google" id="ProtNLM"/>
    </source>
</evidence>
<organism evidence="2 3">
    <name type="scientific">Hazenella coriacea</name>
    <dbReference type="NCBI Taxonomy" id="1179467"/>
    <lineage>
        <taxon>Bacteria</taxon>
        <taxon>Bacillati</taxon>
        <taxon>Bacillota</taxon>
        <taxon>Bacilli</taxon>
        <taxon>Bacillales</taxon>
        <taxon>Thermoactinomycetaceae</taxon>
        <taxon>Hazenella</taxon>
    </lineage>
</organism>
<gene>
    <name evidence="2" type="ORF">EDD58_101603</name>
</gene>
<keyword evidence="1" id="KW-1133">Transmembrane helix</keyword>
<dbReference type="EMBL" id="SMAG01000001">
    <property type="protein sequence ID" value="TCS96956.1"/>
    <property type="molecule type" value="Genomic_DNA"/>
</dbReference>
<comment type="caution">
    <text evidence="2">The sequence shown here is derived from an EMBL/GenBank/DDBJ whole genome shotgun (WGS) entry which is preliminary data.</text>
</comment>
<evidence type="ECO:0000313" key="2">
    <source>
        <dbReference type="EMBL" id="TCS96956.1"/>
    </source>
</evidence>
<keyword evidence="1" id="KW-0472">Membrane</keyword>
<keyword evidence="1" id="KW-0812">Transmembrane</keyword>
<dbReference type="AlphaFoldDB" id="A0A4R3LHG4"/>
<evidence type="ECO:0000313" key="3">
    <source>
        <dbReference type="Proteomes" id="UP000294937"/>
    </source>
</evidence>
<feature type="transmembrane region" description="Helical" evidence="1">
    <location>
        <begin position="12"/>
        <end position="38"/>
    </location>
</feature>
<protein>
    <recommendedName>
        <fullName evidence="4">Conjugative transposon protein TcpC</fullName>
    </recommendedName>
</protein>
<name>A0A4R3LHG4_9BACL</name>
<reference evidence="2 3" key="1">
    <citation type="submission" date="2019-03" db="EMBL/GenBank/DDBJ databases">
        <title>Genomic Encyclopedia of Type Strains, Phase IV (KMG-IV): sequencing the most valuable type-strain genomes for metagenomic binning, comparative biology and taxonomic classification.</title>
        <authorList>
            <person name="Goeker M."/>
        </authorList>
    </citation>
    <scope>NUCLEOTIDE SEQUENCE [LARGE SCALE GENOMIC DNA]</scope>
    <source>
        <strain evidence="2 3">DSM 45707</strain>
    </source>
</reference>
<evidence type="ECO:0000256" key="1">
    <source>
        <dbReference type="SAM" id="Phobius"/>
    </source>
</evidence>
<accession>A0A4R3LHG4</accession>